<dbReference type="InterPro" id="IPR036322">
    <property type="entry name" value="WD40_repeat_dom_sf"/>
</dbReference>
<dbReference type="AlphaFoldDB" id="A0A1A8W1P7"/>
<feature type="repeat" description="WD" evidence="1">
    <location>
        <begin position="11"/>
        <end position="51"/>
    </location>
</feature>
<sequence length="403" mass="46512">MVIKKRALFYLSNHSDNICSVKFYDENNLISSCSCGIVALWDLNDKKSVGNYKVSDYSALYSNTFDKEHFYVKTKEGSVKLWNVKYNKCILKINANNFTYAKPYSVHNALVTPINQNGDIAIYDINVKQNCVLACNGMDQYRGDDNCCKDVPLSGRSSNSGISNEGKCENMKSEIYNNRIIYNTTCNNFYSSKCKELIIPFKEIKKKMDNIEIICNLENKNECKKMLSNNLKLCKDIIDIYPLPYFGDTFIIACYEPSLFCIYDYRMTNNFISSFIIDIKENVLSYHVNNNNCLISTNNNVMYYLTFDKNQKVQLKKVAPSYHSANNIVIRPDDKIFISITNNTTINVCNLYDMNIIDQIVSYKFNYFNFLDFHTFSGFFAAAEKNKISLWTNQASNFSPIQK</sequence>
<dbReference type="Gene3D" id="2.130.10.10">
    <property type="entry name" value="YVTN repeat-like/Quinoprotein amine dehydrogenase"/>
    <property type="match status" value="1"/>
</dbReference>
<evidence type="ECO:0000313" key="2">
    <source>
        <dbReference type="EMBL" id="SBS86695.1"/>
    </source>
</evidence>
<dbReference type="InterPro" id="IPR015943">
    <property type="entry name" value="WD40/YVTN_repeat-like_dom_sf"/>
</dbReference>
<protein>
    <submittedName>
        <fullName evidence="2">Uncharacterized protein</fullName>
    </submittedName>
</protein>
<evidence type="ECO:0000313" key="3">
    <source>
        <dbReference type="Proteomes" id="UP000078597"/>
    </source>
</evidence>
<accession>A0A1A8W1P7</accession>
<keyword evidence="1" id="KW-0853">WD repeat</keyword>
<dbReference type="SUPFAM" id="SSF50978">
    <property type="entry name" value="WD40 repeat-like"/>
    <property type="match status" value="1"/>
</dbReference>
<dbReference type="InterPro" id="IPR001680">
    <property type="entry name" value="WD40_rpt"/>
</dbReference>
<proteinExistence type="predicted"/>
<name>A0A1A8W1P7_PLAMA</name>
<reference evidence="3" key="1">
    <citation type="submission" date="2016-05" db="EMBL/GenBank/DDBJ databases">
        <authorList>
            <person name="Naeem Raeece"/>
        </authorList>
    </citation>
    <scope>NUCLEOTIDE SEQUENCE [LARGE SCALE GENOMIC DNA]</scope>
</reference>
<organism evidence="2 3">
    <name type="scientific">Plasmodium malariae</name>
    <dbReference type="NCBI Taxonomy" id="5858"/>
    <lineage>
        <taxon>Eukaryota</taxon>
        <taxon>Sar</taxon>
        <taxon>Alveolata</taxon>
        <taxon>Apicomplexa</taxon>
        <taxon>Aconoidasida</taxon>
        <taxon>Haemosporida</taxon>
        <taxon>Plasmodiidae</taxon>
        <taxon>Plasmodium</taxon>
        <taxon>Plasmodium (Plasmodium)</taxon>
    </lineage>
</organism>
<dbReference type="VEuPathDB" id="PlasmoDB:PmUG01_11021500"/>
<dbReference type="EMBL" id="FLQW01000910">
    <property type="protein sequence ID" value="SBS86695.1"/>
    <property type="molecule type" value="Genomic_DNA"/>
</dbReference>
<dbReference type="PROSITE" id="PS50082">
    <property type="entry name" value="WD_REPEATS_2"/>
    <property type="match status" value="1"/>
</dbReference>
<evidence type="ECO:0000256" key="1">
    <source>
        <dbReference type="PROSITE-ProRule" id="PRU00221"/>
    </source>
</evidence>
<gene>
    <name evidence="2" type="ORF">PMALA_016980</name>
</gene>
<dbReference type="Proteomes" id="UP000078597">
    <property type="component" value="Unassembled WGS sequence"/>
</dbReference>